<dbReference type="Proteomes" id="UP001472677">
    <property type="component" value="Unassembled WGS sequence"/>
</dbReference>
<accession>A0ABR1ZRC6</accession>
<evidence type="ECO:0000256" key="1">
    <source>
        <dbReference type="SAM" id="Phobius"/>
    </source>
</evidence>
<keyword evidence="1" id="KW-0472">Membrane</keyword>
<reference evidence="2 3" key="1">
    <citation type="journal article" date="2024" name="G3 (Bethesda)">
        <title>Genome assembly of Hibiscus sabdariffa L. provides insights into metabolisms of medicinal natural products.</title>
        <authorList>
            <person name="Kim T."/>
        </authorList>
    </citation>
    <scope>NUCLEOTIDE SEQUENCE [LARGE SCALE GENOMIC DNA]</scope>
    <source>
        <strain evidence="2">TK-2024</strain>
        <tissue evidence="2">Old leaves</tissue>
    </source>
</reference>
<evidence type="ECO:0000313" key="2">
    <source>
        <dbReference type="EMBL" id="KAK8483235.1"/>
    </source>
</evidence>
<sequence length="117" mass="12924">MGSHRKPTKPQWKMKIKKACNGNGTGKFKSHGFSVAWLSSLSNPDGGMCKMICGWVSSVNLTEMPKMEKDLYQHEPGKFSKRFKATHRFSIASGKIILVSSMLAGFSVLFTSPPTKV</sequence>
<evidence type="ECO:0000313" key="3">
    <source>
        <dbReference type="Proteomes" id="UP001472677"/>
    </source>
</evidence>
<organism evidence="2 3">
    <name type="scientific">Hibiscus sabdariffa</name>
    <name type="common">roselle</name>
    <dbReference type="NCBI Taxonomy" id="183260"/>
    <lineage>
        <taxon>Eukaryota</taxon>
        <taxon>Viridiplantae</taxon>
        <taxon>Streptophyta</taxon>
        <taxon>Embryophyta</taxon>
        <taxon>Tracheophyta</taxon>
        <taxon>Spermatophyta</taxon>
        <taxon>Magnoliopsida</taxon>
        <taxon>eudicotyledons</taxon>
        <taxon>Gunneridae</taxon>
        <taxon>Pentapetalae</taxon>
        <taxon>rosids</taxon>
        <taxon>malvids</taxon>
        <taxon>Malvales</taxon>
        <taxon>Malvaceae</taxon>
        <taxon>Malvoideae</taxon>
        <taxon>Hibiscus</taxon>
    </lineage>
</organism>
<feature type="transmembrane region" description="Helical" evidence="1">
    <location>
        <begin position="89"/>
        <end position="110"/>
    </location>
</feature>
<comment type="caution">
    <text evidence="2">The sequence shown here is derived from an EMBL/GenBank/DDBJ whole genome shotgun (WGS) entry which is preliminary data.</text>
</comment>
<feature type="non-terminal residue" evidence="2">
    <location>
        <position position="117"/>
    </location>
</feature>
<proteinExistence type="predicted"/>
<protein>
    <submittedName>
        <fullName evidence="2">Uncharacterized protein</fullName>
    </submittedName>
</protein>
<dbReference type="EMBL" id="JBBPBM010001584">
    <property type="protein sequence ID" value="KAK8483235.1"/>
    <property type="molecule type" value="Genomic_DNA"/>
</dbReference>
<gene>
    <name evidence="2" type="ORF">V6N12_031794</name>
</gene>
<name>A0ABR1ZRC6_9ROSI</name>
<keyword evidence="3" id="KW-1185">Reference proteome</keyword>
<keyword evidence="1" id="KW-0812">Transmembrane</keyword>
<keyword evidence="1" id="KW-1133">Transmembrane helix</keyword>